<sequence length="32" mass="3377">MAGTVLTTLPVLGVFLFGRRRFVQALTGAVKG</sequence>
<comment type="caution">
    <text evidence="1">The sequence shown here is derived from an EMBL/GenBank/DDBJ whole genome shotgun (WGS) entry which is preliminary data.</text>
</comment>
<gene>
    <name evidence="1" type="ORF">J2S55_003740</name>
</gene>
<dbReference type="Proteomes" id="UP001230426">
    <property type="component" value="Unassembled WGS sequence"/>
</dbReference>
<accession>A0ABT9R5G2</accession>
<dbReference type="EMBL" id="JAUSRB010000002">
    <property type="protein sequence ID" value="MDP9864474.1"/>
    <property type="molecule type" value="Genomic_DNA"/>
</dbReference>
<evidence type="ECO:0000313" key="1">
    <source>
        <dbReference type="EMBL" id="MDP9864474.1"/>
    </source>
</evidence>
<evidence type="ECO:0000313" key="2">
    <source>
        <dbReference type="Proteomes" id="UP001230426"/>
    </source>
</evidence>
<keyword evidence="2" id="KW-1185">Reference proteome</keyword>
<protein>
    <submittedName>
        <fullName evidence="1">ABC-type glycerol-3-phosphate transport system permease component</fullName>
    </submittedName>
</protein>
<organism evidence="1 2">
    <name type="scientific">Streptosporangium brasiliense</name>
    <dbReference type="NCBI Taxonomy" id="47480"/>
    <lineage>
        <taxon>Bacteria</taxon>
        <taxon>Bacillati</taxon>
        <taxon>Actinomycetota</taxon>
        <taxon>Actinomycetes</taxon>
        <taxon>Streptosporangiales</taxon>
        <taxon>Streptosporangiaceae</taxon>
        <taxon>Streptosporangium</taxon>
    </lineage>
</organism>
<proteinExistence type="predicted"/>
<name>A0ABT9R5G2_9ACTN</name>
<reference evidence="1 2" key="1">
    <citation type="submission" date="2023-07" db="EMBL/GenBank/DDBJ databases">
        <title>Sequencing the genomes of 1000 actinobacteria strains.</title>
        <authorList>
            <person name="Klenk H.-P."/>
        </authorList>
    </citation>
    <scope>NUCLEOTIDE SEQUENCE [LARGE SCALE GENOMIC DNA]</scope>
    <source>
        <strain evidence="1 2">DSM 44109</strain>
    </source>
</reference>